<dbReference type="EMBL" id="JABBGH010000002">
    <property type="protein sequence ID" value="NML65679.1"/>
    <property type="molecule type" value="Genomic_DNA"/>
</dbReference>
<dbReference type="InterPro" id="IPR001466">
    <property type="entry name" value="Beta-lactam-related"/>
</dbReference>
<dbReference type="Proteomes" id="UP000559626">
    <property type="component" value="Unassembled WGS sequence"/>
</dbReference>
<dbReference type="GO" id="GO:0016020">
    <property type="term" value="C:membrane"/>
    <property type="evidence" value="ECO:0007669"/>
    <property type="project" value="UniProtKB-SubCell"/>
</dbReference>
<organism evidence="4 5">
    <name type="scientific">Hymenobacter polaris</name>
    <dbReference type="NCBI Taxonomy" id="2682546"/>
    <lineage>
        <taxon>Bacteria</taxon>
        <taxon>Pseudomonadati</taxon>
        <taxon>Bacteroidota</taxon>
        <taxon>Cytophagia</taxon>
        <taxon>Cytophagales</taxon>
        <taxon>Hymenobacteraceae</taxon>
        <taxon>Hymenobacter</taxon>
    </lineage>
</organism>
<dbReference type="Pfam" id="PF00144">
    <property type="entry name" value="Beta-lactamase"/>
    <property type="match status" value="1"/>
</dbReference>
<proteinExistence type="predicted"/>
<dbReference type="InterPro" id="IPR050491">
    <property type="entry name" value="AmpC-like"/>
</dbReference>
<dbReference type="AlphaFoldDB" id="A0A7Y0AE69"/>
<gene>
    <name evidence="4" type="ORF">HHL22_10730</name>
</gene>
<evidence type="ECO:0000256" key="1">
    <source>
        <dbReference type="ARBA" id="ARBA00004370"/>
    </source>
</evidence>
<sequence>MAQTAAQQALDSLRVKYHLPAMLAAVIQPQRICYVYGGVRRSDQTTQITLTDYFHFGSDTKGVTSLLAGKLVEQGKIRWESKLLDVVPSLRTTALPAYADVTLAALLSHRAGIPPYDSGAKIRRLPAFSGTVRQKRQQFAAFVLQQPPVLPGPGEVYAYSNAGYALAALMLEQVSQRSWEELVARAFHKLKLHYVVGFPNRGDAQQPWGHWRQAATDSVLTPLGPLHPYHLQDFLAPAGDLAMPLPDYARLIQKHLRGLLGHANYLKAKTYQLLHFGKPSYAYGWGVLKLPATGAPVSFHNGTAGTFYCHTILYPSQQVALIVLTNAGGEAAEAACYALHRRLKQLYLQGQLE</sequence>
<reference evidence="4 5" key="1">
    <citation type="submission" date="2020-04" db="EMBL/GenBank/DDBJ databases">
        <title>Hymenobacter polaris sp. nov., isolated from Arctic soil.</title>
        <authorList>
            <person name="Dahal R.H."/>
        </authorList>
    </citation>
    <scope>NUCLEOTIDE SEQUENCE [LARGE SCALE GENOMIC DNA]</scope>
    <source>
        <strain evidence="4 5">RP-2-7</strain>
    </source>
</reference>
<dbReference type="PANTHER" id="PTHR46825:SF11">
    <property type="entry name" value="PENICILLIN-BINDING PROTEIN 4"/>
    <property type="match status" value="1"/>
</dbReference>
<keyword evidence="5" id="KW-1185">Reference proteome</keyword>
<feature type="domain" description="Beta-lactamase-related" evidence="3">
    <location>
        <begin position="8"/>
        <end position="334"/>
    </location>
</feature>
<evidence type="ECO:0000259" key="3">
    <source>
        <dbReference type="Pfam" id="PF00144"/>
    </source>
</evidence>
<dbReference type="PANTHER" id="PTHR46825">
    <property type="entry name" value="D-ALANYL-D-ALANINE-CARBOXYPEPTIDASE/ENDOPEPTIDASE AMPH"/>
    <property type="match status" value="1"/>
</dbReference>
<comment type="subcellular location">
    <subcellularLocation>
        <location evidence="1">Membrane</location>
    </subcellularLocation>
</comment>
<evidence type="ECO:0000256" key="2">
    <source>
        <dbReference type="ARBA" id="ARBA00023136"/>
    </source>
</evidence>
<comment type="caution">
    <text evidence="4">The sequence shown here is derived from an EMBL/GenBank/DDBJ whole genome shotgun (WGS) entry which is preliminary data.</text>
</comment>
<keyword evidence="2" id="KW-0472">Membrane</keyword>
<name>A0A7Y0AE69_9BACT</name>
<protein>
    <submittedName>
        <fullName evidence="4">Beta-lactamase family protein</fullName>
    </submittedName>
</protein>
<evidence type="ECO:0000313" key="5">
    <source>
        <dbReference type="Proteomes" id="UP000559626"/>
    </source>
</evidence>
<accession>A0A7Y0AE69</accession>
<dbReference type="Gene3D" id="3.40.710.10">
    <property type="entry name" value="DD-peptidase/beta-lactamase superfamily"/>
    <property type="match status" value="1"/>
</dbReference>
<dbReference type="SUPFAM" id="SSF56601">
    <property type="entry name" value="beta-lactamase/transpeptidase-like"/>
    <property type="match status" value="1"/>
</dbReference>
<evidence type="ECO:0000313" key="4">
    <source>
        <dbReference type="EMBL" id="NML65679.1"/>
    </source>
</evidence>
<dbReference type="InterPro" id="IPR012338">
    <property type="entry name" value="Beta-lactam/transpept-like"/>
</dbReference>
<dbReference type="RefSeq" id="WP_169531164.1">
    <property type="nucleotide sequence ID" value="NZ_JABBGH010000002.1"/>
</dbReference>